<organism evidence="15 16">
    <name type="scientific">Paenibacillus selenitireducens</name>
    <dbReference type="NCBI Taxonomy" id="1324314"/>
    <lineage>
        <taxon>Bacteria</taxon>
        <taxon>Bacillati</taxon>
        <taxon>Bacillota</taxon>
        <taxon>Bacilli</taxon>
        <taxon>Bacillales</taxon>
        <taxon>Paenibacillaceae</taxon>
        <taxon>Paenibacillus</taxon>
    </lineage>
</organism>
<evidence type="ECO:0000256" key="9">
    <source>
        <dbReference type="ARBA" id="ARBA00022840"/>
    </source>
</evidence>
<dbReference type="Proteomes" id="UP000190188">
    <property type="component" value="Unassembled WGS sequence"/>
</dbReference>
<evidence type="ECO:0000313" key="16">
    <source>
        <dbReference type="Proteomes" id="UP000190188"/>
    </source>
</evidence>
<keyword evidence="6" id="KW-0808">Transferase</keyword>
<evidence type="ECO:0000256" key="4">
    <source>
        <dbReference type="ARBA" id="ARBA00022475"/>
    </source>
</evidence>
<dbReference type="Pfam" id="PF00512">
    <property type="entry name" value="HisKA"/>
    <property type="match status" value="1"/>
</dbReference>
<dbReference type="STRING" id="1324314.BVG16_30940"/>
<evidence type="ECO:0000256" key="12">
    <source>
        <dbReference type="SAM" id="Phobius"/>
    </source>
</evidence>
<feature type="domain" description="Histidine kinase" evidence="13">
    <location>
        <begin position="219"/>
        <end position="435"/>
    </location>
</feature>
<proteinExistence type="predicted"/>
<keyword evidence="4" id="KW-1003">Cell membrane</keyword>
<reference evidence="15 16" key="1">
    <citation type="submission" date="2017-01" db="EMBL/GenBank/DDBJ databases">
        <title>Genome analysis of Paenibacillus selenitrireducens ES3-24.</title>
        <authorList>
            <person name="Xu D."/>
            <person name="Yao R."/>
            <person name="Zheng S."/>
        </authorList>
    </citation>
    <scope>NUCLEOTIDE SEQUENCE [LARGE SCALE GENOMIC DNA]</scope>
    <source>
        <strain evidence="15 16">ES3-24</strain>
    </source>
</reference>
<dbReference type="InterPro" id="IPR003594">
    <property type="entry name" value="HATPase_dom"/>
</dbReference>
<comment type="caution">
    <text evidence="15">The sequence shown here is derived from an EMBL/GenBank/DDBJ whole genome shotgun (WGS) entry which is preliminary data.</text>
</comment>
<dbReference type="GO" id="GO:0000155">
    <property type="term" value="F:phosphorelay sensor kinase activity"/>
    <property type="evidence" value="ECO:0007669"/>
    <property type="project" value="InterPro"/>
</dbReference>
<dbReference type="GO" id="GO:0004721">
    <property type="term" value="F:phosphoprotein phosphatase activity"/>
    <property type="evidence" value="ECO:0007669"/>
    <property type="project" value="TreeGrafter"/>
</dbReference>
<dbReference type="Gene3D" id="3.30.565.10">
    <property type="entry name" value="Histidine kinase-like ATPase, C-terminal domain"/>
    <property type="match status" value="1"/>
</dbReference>
<keyword evidence="9" id="KW-0067">ATP-binding</keyword>
<dbReference type="CDD" id="cd06225">
    <property type="entry name" value="HAMP"/>
    <property type="match status" value="1"/>
</dbReference>
<evidence type="ECO:0000256" key="5">
    <source>
        <dbReference type="ARBA" id="ARBA00022553"/>
    </source>
</evidence>
<evidence type="ECO:0000256" key="6">
    <source>
        <dbReference type="ARBA" id="ARBA00022679"/>
    </source>
</evidence>
<evidence type="ECO:0000256" key="2">
    <source>
        <dbReference type="ARBA" id="ARBA00004651"/>
    </source>
</evidence>
<dbReference type="InterPro" id="IPR003660">
    <property type="entry name" value="HAMP_dom"/>
</dbReference>
<dbReference type="GO" id="GO:0005524">
    <property type="term" value="F:ATP binding"/>
    <property type="evidence" value="ECO:0007669"/>
    <property type="project" value="UniProtKB-KW"/>
</dbReference>
<evidence type="ECO:0000256" key="8">
    <source>
        <dbReference type="ARBA" id="ARBA00022777"/>
    </source>
</evidence>
<evidence type="ECO:0000259" key="14">
    <source>
        <dbReference type="PROSITE" id="PS50885"/>
    </source>
</evidence>
<feature type="transmembrane region" description="Helical" evidence="12">
    <location>
        <begin position="127"/>
        <end position="146"/>
    </location>
</feature>
<dbReference type="SUPFAM" id="SSF55874">
    <property type="entry name" value="ATPase domain of HSP90 chaperone/DNA topoisomerase II/histidine kinase"/>
    <property type="match status" value="1"/>
</dbReference>
<dbReference type="PANTHER" id="PTHR45453:SF1">
    <property type="entry name" value="PHOSPHATE REGULON SENSOR PROTEIN PHOR"/>
    <property type="match status" value="1"/>
</dbReference>
<evidence type="ECO:0000259" key="13">
    <source>
        <dbReference type="PROSITE" id="PS50109"/>
    </source>
</evidence>
<dbReference type="InterPro" id="IPR003661">
    <property type="entry name" value="HisK_dim/P_dom"/>
</dbReference>
<evidence type="ECO:0000256" key="7">
    <source>
        <dbReference type="ARBA" id="ARBA00022741"/>
    </source>
</evidence>
<keyword evidence="12" id="KW-0812">Transmembrane</keyword>
<dbReference type="SMART" id="SM00304">
    <property type="entry name" value="HAMP"/>
    <property type="match status" value="1"/>
</dbReference>
<sequence length="436" mass="49316">MKTYLLFALTLGAINIVGVLLMGNWLETGASFQVSAASIVRPDYQNIPTERITTLGGQLDVLDEQRRVIFRNGRPTDLSERYTAEQLLGRLYDRPDQSHVYTLAPLQTLDGKPYSLLLAMPKQHSNFYVQLNLVLLLLFGIAVYIYSRWTARRITEPLEKIAKTITRMRDGHYGERMSFVSNYEFNLIQDHFNEMSTHLERSELENKKLMHSKQQMLLDLSHDLKTPVTTIQGYAKALHLGFVDRPDRQERYLKMIYDKSVVVTALVDDMFQLAMLDSEEYPFAAQQGDFAEFLRHIAIEYIEPFESKGHELVVEIPSGKILLSFHANSMYRAVSNLLSNALMHNPPGTVVAVELIDTEQAVRLHISDNGSGIPEALRDVLFDPFVRGDESRQSSGGTGLGLAIARKAIERHGGQLKLVSDHGRTSFQAVIPKSHN</sequence>
<evidence type="ECO:0000313" key="15">
    <source>
        <dbReference type="EMBL" id="OPA73016.1"/>
    </source>
</evidence>
<dbReference type="CDD" id="cd00082">
    <property type="entry name" value="HisKA"/>
    <property type="match status" value="1"/>
</dbReference>
<evidence type="ECO:0000256" key="1">
    <source>
        <dbReference type="ARBA" id="ARBA00000085"/>
    </source>
</evidence>
<name>A0A1T2WZW8_9BACL</name>
<dbReference type="InterPro" id="IPR036890">
    <property type="entry name" value="HATPase_C_sf"/>
</dbReference>
<feature type="domain" description="HAMP" evidence="14">
    <location>
        <begin position="152"/>
        <end position="204"/>
    </location>
</feature>
<accession>A0A1T2WZW8</accession>
<dbReference type="PRINTS" id="PR00344">
    <property type="entry name" value="BCTRLSENSOR"/>
</dbReference>
<dbReference type="SMART" id="SM00387">
    <property type="entry name" value="HATPase_c"/>
    <property type="match status" value="1"/>
</dbReference>
<dbReference type="PANTHER" id="PTHR45453">
    <property type="entry name" value="PHOSPHATE REGULON SENSOR PROTEIN PHOR"/>
    <property type="match status" value="1"/>
</dbReference>
<keyword evidence="11 12" id="KW-0472">Membrane</keyword>
<dbReference type="SMART" id="SM00388">
    <property type="entry name" value="HisKA"/>
    <property type="match status" value="1"/>
</dbReference>
<feature type="transmembrane region" description="Helical" evidence="12">
    <location>
        <begin position="5"/>
        <end position="26"/>
    </location>
</feature>
<dbReference type="GO" id="GO:0016036">
    <property type="term" value="P:cellular response to phosphate starvation"/>
    <property type="evidence" value="ECO:0007669"/>
    <property type="project" value="TreeGrafter"/>
</dbReference>
<evidence type="ECO:0000256" key="3">
    <source>
        <dbReference type="ARBA" id="ARBA00012438"/>
    </source>
</evidence>
<evidence type="ECO:0000256" key="10">
    <source>
        <dbReference type="ARBA" id="ARBA00023012"/>
    </source>
</evidence>
<dbReference type="SUPFAM" id="SSF158472">
    <property type="entry name" value="HAMP domain-like"/>
    <property type="match status" value="1"/>
</dbReference>
<keyword evidence="10" id="KW-0902">Two-component regulatory system</keyword>
<dbReference type="Gene3D" id="1.10.287.130">
    <property type="match status" value="1"/>
</dbReference>
<dbReference type="InterPro" id="IPR050351">
    <property type="entry name" value="BphY/WalK/GraS-like"/>
</dbReference>
<comment type="catalytic activity">
    <reaction evidence="1">
        <text>ATP + protein L-histidine = ADP + protein N-phospho-L-histidine.</text>
        <dbReference type="EC" id="2.7.13.3"/>
    </reaction>
</comment>
<dbReference type="PROSITE" id="PS50885">
    <property type="entry name" value="HAMP"/>
    <property type="match status" value="1"/>
</dbReference>
<dbReference type="AlphaFoldDB" id="A0A1T2WZW8"/>
<dbReference type="CDD" id="cd00075">
    <property type="entry name" value="HATPase"/>
    <property type="match status" value="1"/>
</dbReference>
<dbReference type="InterPro" id="IPR036097">
    <property type="entry name" value="HisK_dim/P_sf"/>
</dbReference>
<keyword evidence="12" id="KW-1133">Transmembrane helix</keyword>
<evidence type="ECO:0000256" key="11">
    <source>
        <dbReference type="ARBA" id="ARBA00023136"/>
    </source>
</evidence>
<keyword evidence="5" id="KW-0597">Phosphoprotein</keyword>
<dbReference type="SUPFAM" id="SSF47384">
    <property type="entry name" value="Homodimeric domain of signal transducing histidine kinase"/>
    <property type="match status" value="1"/>
</dbReference>
<dbReference type="EC" id="2.7.13.3" evidence="3"/>
<dbReference type="InterPro" id="IPR005467">
    <property type="entry name" value="His_kinase_dom"/>
</dbReference>
<dbReference type="Pfam" id="PF00672">
    <property type="entry name" value="HAMP"/>
    <property type="match status" value="1"/>
</dbReference>
<dbReference type="PROSITE" id="PS50109">
    <property type="entry name" value="HIS_KIN"/>
    <property type="match status" value="1"/>
</dbReference>
<keyword evidence="7" id="KW-0547">Nucleotide-binding</keyword>
<dbReference type="GO" id="GO:0005886">
    <property type="term" value="C:plasma membrane"/>
    <property type="evidence" value="ECO:0007669"/>
    <property type="project" value="UniProtKB-SubCell"/>
</dbReference>
<dbReference type="Pfam" id="PF02518">
    <property type="entry name" value="HATPase_c"/>
    <property type="match status" value="1"/>
</dbReference>
<protein>
    <recommendedName>
        <fullName evidence="3">histidine kinase</fullName>
        <ecNumber evidence="3">2.7.13.3</ecNumber>
    </recommendedName>
</protein>
<gene>
    <name evidence="15" type="ORF">BVG16_30940</name>
</gene>
<keyword evidence="16" id="KW-1185">Reference proteome</keyword>
<dbReference type="InterPro" id="IPR004358">
    <property type="entry name" value="Sig_transdc_His_kin-like_C"/>
</dbReference>
<comment type="subcellular location">
    <subcellularLocation>
        <location evidence="2">Cell membrane</location>
        <topology evidence="2">Multi-pass membrane protein</topology>
    </subcellularLocation>
</comment>
<dbReference type="Gene3D" id="6.10.340.10">
    <property type="match status" value="1"/>
</dbReference>
<dbReference type="EMBL" id="MSZX01000024">
    <property type="protein sequence ID" value="OPA73016.1"/>
    <property type="molecule type" value="Genomic_DNA"/>
</dbReference>
<keyword evidence="8" id="KW-0418">Kinase</keyword>